<comment type="catalytic activity">
    <reaction evidence="7">
        <text>P(1),P(3)-bis(5'-adenosyl) triphosphate + H2O = AMP + ADP + 2 H(+)</text>
        <dbReference type="Rhea" id="RHEA:13893"/>
        <dbReference type="ChEBI" id="CHEBI:15377"/>
        <dbReference type="ChEBI" id="CHEBI:15378"/>
        <dbReference type="ChEBI" id="CHEBI:58529"/>
        <dbReference type="ChEBI" id="CHEBI:456215"/>
        <dbReference type="ChEBI" id="CHEBI:456216"/>
        <dbReference type="EC" id="3.6.1.29"/>
    </reaction>
</comment>
<feature type="active site" description="Tele-AMP-histidine intermediate" evidence="3">
    <location>
        <position position="96"/>
    </location>
</feature>
<evidence type="ECO:0000259" key="9">
    <source>
        <dbReference type="PROSITE" id="PS51084"/>
    </source>
</evidence>
<feature type="short sequence motif" description="Histidine triad motif" evidence="6">
    <location>
        <begin position="94"/>
        <end position="98"/>
    </location>
</feature>
<dbReference type="SUPFAM" id="SSF54197">
    <property type="entry name" value="HIT-like"/>
    <property type="match status" value="1"/>
</dbReference>
<evidence type="ECO:0000313" key="11">
    <source>
        <dbReference type="Proteomes" id="UP000059188"/>
    </source>
</evidence>
<dbReference type="Gene3D" id="3.30.428.10">
    <property type="entry name" value="HIT-like"/>
    <property type="match status" value="1"/>
</dbReference>
<feature type="binding site" evidence="4">
    <location>
        <position position="27"/>
    </location>
    <ligand>
        <name>substrate</name>
    </ligand>
</feature>
<dbReference type="InterPro" id="IPR051884">
    <property type="entry name" value="Bis(5'-adenosyl)-TPase_reg"/>
</dbReference>
<dbReference type="Pfam" id="PF01230">
    <property type="entry name" value="HIT"/>
    <property type="match status" value="1"/>
</dbReference>
<gene>
    <name evidence="10" type="ORF">RSOLAG1IB_07534</name>
</gene>
<protein>
    <recommendedName>
        <fullName evidence="7">Bis(5'-adenosyl)-triphosphatase</fullName>
        <ecNumber evidence="7">3.6.1.29</ecNumber>
    </recommendedName>
</protein>
<evidence type="ECO:0000256" key="7">
    <source>
        <dbReference type="RuleBase" id="RU366076"/>
    </source>
</evidence>
<dbReference type="GO" id="GO:0047710">
    <property type="term" value="F:bis(5'-adenosyl)-triphosphatase activity"/>
    <property type="evidence" value="ECO:0007669"/>
    <property type="project" value="UniProtKB-UniRule"/>
</dbReference>
<evidence type="ECO:0000256" key="3">
    <source>
        <dbReference type="PIRSR" id="PIRSR639383-1"/>
    </source>
</evidence>
<feature type="site" description="Important for induction of apoptosis" evidence="5">
    <location>
        <position position="115"/>
    </location>
</feature>
<evidence type="ECO:0000256" key="8">
    <source>
        <dbReference type="SAM" id="MobiDB-lite"/>
    </source>
</evidence>
<evidence type="ECO:0000256" key="1">
    <source>
        <dbReference type="ARBA" id="ARBA00022741"/>
    </source>
</evidence>
<dbReference type="STRING" id="1108050.A0A0B7FDJ4"/>
<dbReference type="CDD" id="cd01275">
    <property type="entry name" value="FHIT"/>
    <property type="match status" value="1"/>
</dbReference>
<dbReference type="OrthoDB" id="680339at2759"/>
<feature type="binding site" evidence="4">
    <location>
        <position position="83"/>
    </location>
    <ligand>
        <name>substrate</name>
    </ligand>
</feature>
<dbReference type="EC" id="3.6.1.29" evidence="7"/>
<dbReference type="EMBL" id="LN679119">
    <property type="protein sequence ID" value="CEL56081.1"/>
    <property type="molecule type" value="Genomic_DNA"/>
</dbReference>
<dbReference type="GO" id="GO:0000166">
    <property type="term" value="F:nucleotide binding"/>
    <property type="evidence" value="ECO:0007669"/>
    <property type="project" value="UniProtKB-KW"/>
</dbReference>
<evidence type="ECO:0000256" key="6">
    <source>
        <dbReference type="PROSITE-ProRule" id="PRU00464"/>
    </source>
</evidence>
<accession>A0A0B7FDJ4</accession>
<evidence type="ECO:0000256" key="4">
    <source>
        <dbReference type="PIRSR" id="PIRSR639383-2"/>
    </source>
</evidence>
<feature type="region of interest" description="Disordered" evidence="8">
    <location>
        <begin position="134"/>
        <end position="169"/>
    </location>
</feature>
<dbReference type="InterPro" id="IPR039383">
    <property type="entry name" value="FHIT"/>
</dbReference>
<evidence type="ECO:0000256" key="5">
    <source>
        <dbReference type="PIRSR" id="PIRSR639383-3"/>
    </source>
</evidence>
<keyword evidence="11" id="KW-1185">Reference proteome</keyword>
<name>A0A0B7FDJ4_THACB</name>
<reference evidence="10 11" key="1">
    <citation type="submission" date="2014-11" db="EMBL/GenBank/DDBJ databases">
        <authorList>
            <person name="Wibberg Daniel"/>
        </authorList>
    </citation>
    <scope>NUCLEOTIDE SEQUENCE [LARGE SCALE GENOMIC DNA]</scope>
    <source>
        <strain evidence="10">Rhizoctonia solani AG1-IB 7/3/14</strain>
    </source>
</reference>
<evidence type="ECO:0000256" key="2">
    <source>
        <dbReference type="ARBA" id="ARBA00022801"/>
    </source>
</evidence>
<dbReference type="PANTHER" id="PTHR46243">
    <property type="entry name" value="BIS(5'-ADENOSYL)-TRIPHOSPHATASE"/>
    <property type="match status" value="1"/>
</dbReference>
<feature type="compositionally biased region" description="Basic and acidic residues" evidence="8">
    <location>
        <begin position="136"/>
        <end position="162"/>
    </location>
</feature>
<dbReference type="Proteomes" id="UP000059188">
    <property type="component" value="Unassembled WGS sequence"/>
</dbReference>
<dbReference type="PANTHER" id="PTHR46243:SF1">
    <property type="entry name" value="BIS(5'-ADENOSYL)-TRIPHOSPHATASE"/>
    <property type="match status" value="1"/>
</dbReference>
<dbReference type="PROSITE" id="PS00892">
    <property type="entry name" value="HIT_1"/>
    <property type="match status" value="1"/>
</dbReference>
<dbReference type="AlphaFoldDB" id="A0A0B7FDJ4"/>
<proteinExistence type="predicted"/>
<dbReference type="InterPro" id="IPR019808">
    <property type="entry name" value="Histidine_triad_CS"/>
</dbReference>
<dbReference type="InterPro" id="IPR036265">
    <property type="entry name" value="HIT-like_sf"/>
</dbReference>
<organism evidence="10 11">
    <name type="scientific">Thanatephorus cucumeris (strain AG1-IB / isolate 7/3/14)</name>
    <name type="common">Lettuce bottom rot fungus</name>
    <name type="synonym">Rhizoctonia solani</name>
    <dbReference type="NCBI Taxonomy" id="1108050"/>
    <lineage>
        <taxon>Eukaryota</taxon>
        <taxon>Fungi</taxon>
        <taxon>Dikarya</taxon>
        <taxon>Basidiomycota</taxon>
        <taxon>Agaricomycotina</taxon>
        <taxon>Agaricomycetes</taxon>
        <taxon>Cantharellales</taxon>
        <taxon>Ceratobasidiaceae</taxon>
        <taxon>Rhizoctonia</taxon>
        <taxon>Rhizoctonia solani AG-1</taxon>
    </lineage>
</organism>
<dbReference type="InterPro" id="IPR011146">
    <property type="entry name" value="HIT-like"/>
</dbReference>
<feature type="domain" description="HIT" evidence="9">
    <location>
        <begin position="2"/>
        <end position="109"/>
    </location>
</feature>
<keyword evidence="2 7" id="KW-0378">Hydrolase</keyword>
<sequence>MQNCLFSSFDVTRQTFIRSRLSFGIVNLKPIVPGHVLVVPYRVVPRLSDLTHEEIGDVFHTVQKVGDVVQKEYKAEGLTIACQDGPAAGQTVPHVHVHIVPRRFTDFNGDNDKVYPILEAAEGQLPSQLQIAGEARAPEPMKVDNDGRTPRTAEDMETEAGRLRGLFSS</sequence>
<feature type="binding site" evidence="4">
    <location>
        <begin position="89"/>
        <end position="92"/>
    </location>
    <ligand>
        <name>substrate</name>
    </ligand>
</feature>
<feature type="binding site" evidence="4">
    <location>
        <position position="98"/>
    </location>
    <ligand>
        <name>substrate</name>
    </ligand>
</feature>
<keyword evidence="1 7" id="KW-0547">Nucleotide-binding</keyword>
<dbReference type="PROSITE" id="PS51084">
    <property type="entry name" value="HIT_2"/>
    <property type="match status" value="1"/>
</dbReference>
<evidence type="ECO:0000313" key="10">
    <source>
        <dbReference type="EMBL" id="CEL56081.1"/>
    </source>
</evidence>
<dbReference type="FunFam" id="3.30.428.10:FF:000011">
    <property type="entry name" value="Fragile histidine triad"/>
    <property type="match status" value="1"/>
</dbReference>
<comment type="cofactor">
    <cofactor evidence="7">
        <name>Mn(2+)</name>
        <dbReference type="ChEBI" id="CHEBI:29035"/>
    </cofactor>
</comment>